<keyword evidence="11" id="KW-1133">Transmembrane helix</keyword>
<protein>
    <recommendedName>
        <fullName evidence="7">Thyroxine-binding globulin</fullName>
    </recommendedName>
    <alternativeName>
        <fullName evidence="9">Serpin A7</fullName>
    </alternativeName>
    <alternativeName>
        <fullName evidence="8">T4-binding globulin</fullName>
    </alternativeName>
</protein>
<evidence type="ECO:0000313" key="13">
    <source>
        <dbReference type="EMBL" id="KAB5528640.1"/>
    </source>
</evidence>
<dbReference type="InterPro" id="IPR023796">
    <property type="entry name" value="Serpin_dom"/>
</dbReference>
<keyword evidence="4" id="KW-0732">Signal</keyword>
<dbReference type="SMART" id="SM00093">
    <property type="entry name" value="SERPIN"/>
    <property type="match status" value="2"/>
</dbReference>
<keyword evidence="11" id="KW-0812">Transmembrane</keyword>
<feature type="transmembrane region" description="Helical" evidence="11">
    <location>
        <begin position="43"/>
        <end position="67"/>
    </location>
</feature>
<proteinExistence type="inferred from homology"/>
<evidence type="ECO:0000256" key="4">
    <source>
        <dbReference type="ARBA" id="ARBA00022729"/>
    </source>
</evidence>
<evidence type="ECO:0000256" key="10">
    <source>
        <dbReference type="RuleBase" id="RU000411"/>
    </source>
</evidence>
<comment type="function">
    <text evidence="6">Major thyroid hormone transport protein in serum.</text>
</comment>
<organism evidence="13 14">
    <name type="scientific">Pangasianodon hypophthalmus</name>
    <name type="common">Striped catfish</name>
    <name type="synonym">Helicophagus hypophthalmus</name>
    <dbReference type="NCBI Taxonomy" id="310915"/>
    <lineage>
        <taxon>Eukaryota</taxon>
        <taxon>Metazoa</taxon>
        <taxon>Chordata</taxon>
        <taxon>Craniata</taxon>
        <taxon>Vertebrata</taxon>
        <taxon>Euteleostomi</taxon>
        <taxon>Actinopterygii</taxon>
        <taxon>Neopterygii</taxon>
        <taxon>Teleostei</taxon>
        <taxon>Ostariophysi</taxon>
        <taxon>Siluriformes</taxon>
        <taxon>Pangasiidae</taxon>
        <taxon>Pangasianodon</taxon>
    </lineage>
</organism>
<dbReference type="InterPro" id="IPR036186">
    <property type="entry name" value="Serpin_sf"/>
</dbReference>
<feature type="domain" description="Serpin" evidence="12">
    <location>
        <begin position="98"/>
        <end position="438"/>
    </location>
</feature>
<dbReference type="InterPro" id="IPR000215">
    <property type="entry name" value="Serpin_fam"/>
</dbReference>
<evidence type="ECO:0000256" key="6">
    <source>
        <dbReference type="ARBA" id="ARBA00037352"/>
    </source>
</evidence>
<evidence type="ECO:0000256" key="2">
    <source>
        <dbReference type="ARBA" id="ARBA00009500"/>
    </source>
</evidence>
<evidence type="ECO:0000256" key="7">
    <source>
        <dbReference type="ARBA" id="ARBA00039512"/>
    </source>
</evidence>
<dbReference type="InterPro" id="IPR023795">
    <property type="entry name" value="Serpin_CS"/>
</dbReference>
<evidence type="ECO:0000256" key="9">
    <source>
        <dbReference type="ARBA" id="ARBA00043177"/>
    </source>
</evidence>
<keyword evidence="14" id="KW-1185">Reference proteome</keyword>
<evidence type="ECO:0000313" key="14">
    <source>
        <dbReference type="Proteomes" id="UP000327468"/>
    </source>
</evidence>
<evidence type="ECO:0000256" key="1">
    <source>
        <dbReference type="ARBA" id="ARBA00004613"/>
    </source>
</evidence>
<dbReference type="Pfam" id="PF00079">
    <property type="entry name" value="Serpin"/>
    <property type="match status" value="2"/>
</dbReference>
<dbReference type="EMBL" id="VFJC01000025">
    <property type="protein sequence ID" value="KAB5528640.1"/>
    <property type="molecule type" value="Genomic_DNA"/>
</dbReference>
<dbReference type="Gene3D" id="2.10.310.10">
    <property type="entry name" value="Serpins superfamily"/>
    <property type="match status" value="1"/>
</dbReference>
<dbReference type="Proteomes" id="UP000327468">
    <property type="component" value="Chromosome 24"/>
</dbReference>
<dbReference type="FunFam" id="2.10.310.10:FF:000001">
    <property type="entry name" value="Serpin family A member 1"/>
    <property type="match status" value="1"/>
</dbReference>
<dbReference type="Gene3D" id="3.30.497.10">
    <property type="entry name" value="Antithrombin, subunit I, domain 2"/>
    <property type="match status" value="2"/>
</dbReference>
<reference evidence="13 14" key="1">
    <citation type="submission" date="2019-06" db="EMBL/GenBank/DDBJ databases">
        <title>A chromosome-scale genome assembly of the striped catfish, Pangasianodon hypophthalmus.</title>
        <authorList>
            <person name="Wen M."/>
            <person name="Zahm M."/>
            <person name="Roques C."/>
            <person name="Cabau C."/>
            <person name="Klopp C."/>
            <person name="Donnadieu C."/>
            <person name="Jouanno E."/>
            <person name="Avarre J.-C."/>
            <person name="Campet M."/>
            <person name="Ha T.T.T."/>
            <person name="Dugue R."/>
            <person name="Lampietro C."/>
            <person name="Louis A."/>
            <person name="Herpin A."/>
            <person name="Echchiki A."/>
            <person name="Berthelot C."/>
            <person name="Parey E."/>
            <person name="Roest-Crollius H."/>
            <person name="Braasch I."/>
            <person name="Postlethwait J."/>
            <person name="Bobe J."/>
            <person name="Montfort J."/>
            <person name="Bouchez O."/>
            <person name="Begum T."/>
            <person name="Schartl M."/>
            <person name="Guiguen Y."/>
        </authorList>
    </citation>
    <scope>NUCLEOTIDE SEQUENCE [LARGE SCALE GENOMIC DNA]</scope>
    <source>
        <strain evidence="13 14">Indonesia</strain>
        <tissue evidence="13">Blood</tissue>
    </source>
</reference>
<evidence type="ECO:0000256" key="5">
    <source>
        <dbReference type="ARBA" id="ARBA00023180"/>
    </source>
</evidence>
<dbReference type="FunFam" id="2.30.39.10:FF:000003">
    <property type="entry name" value="alpha-1-antitrypsin isoform X1"/>
    <property type="match status" value="2"/>
</dbReference>
<dbReference type="PANTHER" id="PTHR11461:SF375">
    <property type="entry name" value="THYROXINE-BINDING GLOBULIN"/>
    <property type="match status" value="1"/>
</dbReference>
<evidence type="ECO:0000259" key="12">
    <source>
        <dbReference type="SMART" id="SM00093"/>
    </source>
</evidence>
<dbReference type="GO" id="GO:0004867">
    <property type="term" value="F:serine-type endopeptidase inhibitor activity"/>
    <property type="evidence" value="ECO:0007669"/>
    <property type="project" value="InterPro"/>
</dbReference>
<dbReference type="SUPFAM" id="SSF56574">
    <property type="entry name" value="Serpins"/>
    <property type="match status" value="2"/>
</dbReference>
<keyword evidence="3" id="KW-0964">Secreted</keyword>
<evidence type="ECO:0000256" key="8">
    <source>
        <dbReference type="ARBA" id="ARBA00042967"/>
    </source>
</evidence>
<keyword evidence="5" id="KW-0325">Glycoprotein</keyword>
<dbReference type="CDD" id="cd19549">
    <property type="entry name" value="serpinA_A1AT-like"/>
    <property type="match status" value="1"/>
</dbReference>
<dbReference type="Gene3D" id="2.30.39.10">
    <property type="entry name" value="Alpha-1-antitrypsin, domain 1"/>
    <property type="match status" value="2"/>
</dbReference>
<comment type="caution">
    <text evidence="13">The sequence shown here is derived from an EMBL/GenBank/DDBJ whole genome shotgun (WGS) entry which is preliminary data.</text>
</comment>
<dbReference type="GO" id="GO:0005615">
    <property type="term" value="C:extracellular space"/>
    <property type="evidence" value="ECO:0007669"/>
    <property type="project" value="InterPro"/>
</dbReference>
<comment type="similarity">
    <text evidence="2 10">Belongs to the serpin family.</text>
</comment>
<feature type="domain" description="Serpin" evidence="12">
    <location>
        <begin position="485"/>
        <end position="840"/>
    </location>
</feature>
<dbReference type="InterPro" id="IPR042185">
    <property type="entry name" value="Serpin_sf_2"/>
</dbReference>
<dbReference type="PANTHER" id="PTHR11461">
    <property type="entry name" value="SERINE PROTEASE INHIBITOR, SERPIN"/>
    <property type="match status" value="1"/>
</dbReference>
<gene>
    <name evidence="13" type="ORF">PHYPO_G00142570</name>
</gene>
<dbReference type="FunFam" id="3.30.497.10:FF:000001">
    <property type="entry name" value="Serine protease inhibitor"/>
    <property type="match status" value="2"/>
</dbReference>
<evidence type="ECO:0000256" key="11">
    <source>
        <dbReference type="SAM" id="Phobius"/>
    </source>
</evidence>
<evidence type="ECO:0000256" key="3">
    <source>
        <dbReference type="ARBA" id="ARBA00022525"/>
    </source>
</evidence>
<dbReference type="PRINTS" id="PR00780">
    <property type="entry name" value="LEUSERPINII"/>
</dbReference>
<accession>A0A5N5KE89</accession>
<name>A0A5N5KE89_PANHP</name>
<dbReference type="PROSITE" id="PS00284">
    <property type="entry name" value="SERPIN"/>
    <property type="match status" value="1"/>
</dbReference>
<keyword evidence="11" id="KW-0472">Membrane</keyword>
<dbReference type="AlphaFoldDB" id="A0A5N5KE89"/>
<comment type="subcellular location">
    <subcellularLocation>
        <location evidence="1">Secreted</location>
    </subcellularLocation>
</comment>
<dbReference type="InterPro" id="IPR042178">
    <property type="entry name" value="Serpin_sf_1"/>
</dbReference>
<sequence>MSSACTVQGLLMITVDSDKKINRVQTCGYTLNEARRYKSLGKIAILGTSVMARIVLCLWCCFSLAFISVHGALQHHSDSDDHEDHMRALSEMNNEFAFRLYKSIVSVAQSQNVFFSPLSVSMALAAVSLGAGGETHQQLLSGLGFNSSVFTSEEMHQAFLDLLLNLNQRTGIDLNVGTAVYVNDNFKPHPEFLEKLKHFYLSDGFSVDFTKSEETSNQMNSYVSEKTHKKIRKFIKGVDSNTFMYLLSYIYFKGKWSIPFDPKNTRKEKFSVDKGMTVPVQMMCETDNFYTYYDQELSTIVLRLDYNDSFSMILALPKDLTVLQEALHPHHIANWNRQMSKSKYEVYLPKLSLKTSYSLINILSGMGMKDMFTVKADFTGITDEEIYVSEAVHKATLDVDEAGATATAVTGIQFSARTGPISYETLQKVVRAGSTMERSVLCLWCCFSLALIYTSVNGRPEQHSDSDDHENKIQALNEVNSDFAFRLYKSIVSGSQSQNVFFSPLSVSMALAAVSLGAGGETHQQLLSGLGFNSSVFTSEEMHQAFLDLLLNLNQRTGIDLNVGTAVYVNDTFKPHPEFLEKLKRFYLSDGFSVDFTKSEETSNQMNSYVSEKTHGKISKFIENLDSNTIMYLLNYIYFKGKWSIPFDPKNTIEDQFHVDKDTTVPVQMMFVKDDFYSYYDHQLSVRVLRLNYNDSFSMILALPDKNIVSLEEALRPHHITKWQKWMSKRKYRVCLPKLSLKTSYSLISSLSEMGFKDMFTAKADFSGISDKNLLVSEAVHKATLDVDEAGAEATAVTGIGFTLFSARITETLKFDRPFMIFIVDQKTTNVLFMGKIVNPAISEVSQ</sequence>